<organism evidence="1 2">
    <name type="scientific">Cytobacillus spartinae</name>
    <dbReference type="NCBI Taxonomy" id="3299023"/>
    <lineage>
        <taxon>Bacteria</taxon>
        <taxon>Bacillati</taxon>
        <taxon>Bacillota</taxon>
        <taxon>Bacilli</taxon>
        <taxon>Bacillales</taxon>
        <taxon>Bacillaceae</taxon>
        <taxon>Cytobacillus</taxon>
    </lineage>
</organism>
<dbReference type="InterPro" id="IPR032710">
    <property type="entry name" value="NTF2-like_dom_sf"/>
</dbReference>
<comment type="caution">
    <text evidence="1">The sequence shown here is derived from an EMBL/GenBank/DDBJ whole genome shotgun (WGS) entry which is preliminary data.</text>
</comment>
<evidence type="ECO:0000313" key="1">
    <source>
        <dbReference type="EMBL" id="MFE8702842.1"/>
    </source>
</evidence>
<keyword evidence="2" id="KW-1185">Reference proteome</keyword>
<gene>
    <name evidence="1" type="ORF">ACFYKX_19745</name>
</gene>
<evidence type="ECO:0000313" key="2">
    <source>
        <dbReference type="Proteomes" id="UP001601059"/>
    </source>
</evidence>
<evidence type="ECO:0008006" key="3">
    <source>
        <dbReference type="Google" id="ProtNLM"/>
    </source>
</evidence>
<dbReference type="EMBL" id="JBIACK010000011">
    <property type="protein sequence ID" value="MFE8702842.1"/>
    <property type="molecule type" value="Genomic_DNA"/>
</dbReference>
<name>A0ABW6KJF4_9BACI</name>
<reference evidence="1 2" key="1">
    <citation type="submission" date="2024-08" db="EMBL/GenBank/DDBJ databases">
        <title>Two novel Cytobacillus novel species.</title>
        <authorList>
            <person name="Liu G."/>
        </authorList>
    </citation>
    <scope>NUCLEOTIDE SEQUENCE [LARGE SCALE GENOMIC DNA]</scope>
    <source>
        <strain evidence="1 2">FJAT-54145</strain>
    </source>
</reference>
<accession>A0ABW6KJF4</accession>
<dbReference type="RefSeq" id="WP_389362847.1">
    <property type="nucleotide sequence ID" value="NZ_JBIACK010000011.1"/>
</dbReference>
<proteinExistence type="predicted"/>
<protein>
    <recommendedName>
        <fullName evidence="3">DUF4440 domain-containing protein</fullName>
    </recommendedName>
</protein>
<sequence length="140" mass="16648">MAKELLADFKEFLISYREAWNSLDEAQIVCHSSNALQVRWASHKEIVSDWDYNGSEVGWKQAYESYKGRNPKWYFEDILTEINKNKEAIAVFWVKFEIDGEIFENKLLFVETFRKEEGVWKKIREYVETSFSSSDAMAFF</sequence>
<dbReference type="SUPFAM" id="SSF54427">
    <property type="entry name" value="NTF2-like"/>
    <property type="match status" value="1"/>
</dbReference>
<dbReference type="Proteomes" id="UP001601059">
    <property type="component" value="Unassembled WGS sequence"/>
</dbReference>